<feature type="signal peptide" evidence="1">
    <location>
        <begin position="1"/>
        <end position="29"/>
    </location>
</feature>
<organism evidence="2 3">
    <name type="scientific">Cohaesibacter gelatinilyticus</name>
    <dbReference type="NCBI Taxonomy" id="372072"/>
    <lineage>
        <taxon>Bacteria</taxon>
        <taxon>Pseudomonadati</taxon>
        <taxon>Pseudomonadota</taxon>
        <taxon>Alphaproteobacteria</taxon>
        <taxon>Hyphomicrobiales</taxon>
        <taxon>Cohaesibacteraceae</taxon>
    </lineage>
</organism>
<feature type="chain" id="PRO_5013261689" evidence="1">
    <location>
        <begin position="30"/>
        <end position="187"/>
    </location>
</feature>
<protein>
    <submittedName>
        <fullName evidence="2">Uncharacterized protein</fullName>
    </submittedName>
</protein>
<keyword evidence="1" id="KW-0732">Signal</keyword>
<dbReference type="AlphaFoldDB" id="A0A285N9P9"/>
<name>A0A285N9P9_9HYPH</name>
<evidence type="ECO:0000256" key="1">
    <source>
        <dbReference type="SAM" id="SignalP"/>
    </source>
</evidence>
<proteinExistence type="predicted"/>
<gene>
    <name evidence="2" type="ORF">SAMN06265368_0322</name>
</gene>
<accession>A0A285N9P9</accession>
<dbReference type="EMBL" id="OBEL01000001">
    <property type="protein sequence ID" value="SNZ06150.1"/>
    <property type="molecule type" value="Genomic_DNA"/>
</dbReference>
<keyword evidence="3" id="KW-1185">Reference proteome</keyword>
<dbReference type="Proteomes" id="UP000219439">
    <property type="component" value="Unassembled WGS sequence"/>
</dbReference>
<reference evidence="2 3" key="1">
    <citation type="submission" date="2017-09" db="EMBL/GenBank/DDBJ databases">
        <authorList>
            <person name="Ehlers B."/>
            <person name="Leendertz F.H."/>
        </authorList>
    </citation>
    <scope>NUCLEOTIDE SEQUENCE [LARGE SCALE GENOMIC DNA]</scope>
    <source>
        <strain evidence="2 3">DSM 18289</strain>
    </source>
</reference>
<sequence>MGAMGVMNTANGPIRFGAIAFLSCNLALAMTQPAASFQLAQNLANRTLVCEGGSESRGVDYRFNMQSSQVDRIDGRFPDSRVVFRLGSGQRGKLQNQWSYETLSQKNGRHVMLYERLSLRSSVQNQHIYRTYELFSQGKQVYVTIYDGVNGARDWKMKVTRKCHPPGLERRNYATRKMPSKYWNPQN</sequence>
<evidence type="ECO:0000313" key="2">
    <source>
        <dbReference type="EMBL" id="SNZ06150.1"/>
    </source>
</evidence>
<evidence type="ECO:0000313" key="3">
    <source>
        <dbReference type="Proteomes" id="UP000219439"/>
    </source>
</evidence>